<gene>
    <name evidence="1" type="ORF">SAMN04488047_1588</name>
</gene>
<dbReference type="Proteomes" id="UP000199356">
    <property type="component" value="Unassembled WGS sequence"/>
</dbReference>
<dbReference type="STRING" id="441119.SAMN04488047_1588"/>
<accession>A0A1I5WUE0</accession>
<name>A0A1I5WUE0_9RHOB</name>
<sequence>MSAASIDLFLSRPRIAYFSMEMALRPEMHTYSG</sequence>
<feature type="non-terminal residue" evidence="1">
    <location>
        <position position="33"/>
    </location>
</feature>
<proteinExistence type="predicted"/>
<keyword evidence="2" id="KW-1185">Reference proteome</keyword>
<organism evidence="1 2">
    <name type="scientific">Tranquillimonas alkanivorans</name>
    <dbReference type="NCBI Taxonomy" id="441119"/>
    <lineage>
        <taxon>Bacteria</taxon>
        <taxon>Pseudomonadati</taxon>
        <taxon>Pseudomonadota</taxon>
        <taxon>Alphaproteobacteria</taxon>
        <taxon>Rhodobacterales</taxon>
        <taxon>Roseobacteraceae</taxon>
        <taxon>Tranquillimonas</taxon>
    </lineage>
</organism>
<dbReference type="AlphaFoldDB" id="A0A1I5WUE0"/>
<protein>
    <submittedName>
        <fullName evidence="1">Uncharacterized protein</fullName>
    </submittedName>
</protein>
<reference evidence="1 2" key="1">
    <citation type="submission" date="2016-10" db="EMBL/GenBank/DDBJ databases">
        <authorList>
            <person name="de Groot N.N."/>
        </authorList>
    </citation>
    <scope>NUCLEOTIDE SEQUENCE [LARGE SCALE GENOMIC DNA]</scope>
    <source>
        <strain evidence="1 2">DSM 19547</strain>
    </source>
</reference>
<evidence type="ECO:0000313" key="1">
    <source>
        <dbReference type="EMBL" id="SFQ23300.1"/>
    </source>
</evidence>
<evidence type="ECO:0000313" key="2">
    <source>
        <dbReference type="Proteomes" id="UP000199356"/>
    </source>
</evidence>
<dbReference type="EMBL" id="FOXA01000058">
    <property type="protein sequence ID" value="SFQ23300.1"/>
    <property type="molecule type" value="Genomic_DNA"/>
</dbReference>